<feature type="compositionally biased region" description="Basic and acidic residues" evidence="1">
    <location>
        <begin position="309"/>
        <end position="319"/>
    </location>
</feature>
<gene>
    <name evidence="2" type="ORF">HIM_08245</name>
</gene>
<accession>A0A0F8A3S1</accession>
<evidence type="ECO:0000313" key="2">
    <source>
        <dbReference type="EMBL" id="KJZ72319.1"/>
    </source>
</evidence>
<feature type="region of interest" description="Disordered" evidence="1">
    <location>
        <begin position="40"/>
        <end position="137"/>
    </location>
</feature>
<evidence type="ECO:0000256" key="1">
    <source>
        <dbReference type="SAM" id="MobiDB-lite"/>
    </source>
</evidence>
<dbReference type="Proteomes" id="UP000054481">
    <property type="component" value="Unassembled WGS sequence"/>
</dbReference>
<proteinExistence type="predicted"/>
<protein>
    <submittedName>
        <fullName evidence="2">Uncharacterized protein</fullName>
    </submittedName>
</protein>
<name>A0A0F8A3S1_9HYPO</name>
<keyword evidence="3" id="KW-1185">Reference proteome</keyword>
<dbReference type="OrthoDB" id="5049846at2759"/>
<feature type="compositionally biased region" description="Acidic residues" evidence="1">
    <location>
        <begin position="297"/>
        <end position="308"/>
    </location>
</feature>
<feature type="region of interest" description="Disordered" evidence="1">
    <location>
        <begin position="240"/>
        <end position="267"/>
    </location>
</feature>
<dbReference type="EMBL" id="KQ030548">
    <property type="protein sequence ID" value="KJZ72319.1"/>
    <property type="molecule type" value="Genomic_DNA"/>
</dbReference>
<dbReference type="AlphaFoldDB" id="A0A0F8A3S1"/>
<reference evidence="2 3" key="1">
    <citation type="journal article" date="2014" name="Genome Biol. Evol.">
        <title>Comparative genomics and transcriptomics analyses reveal divergent lifestyle features of nematode endoparasitic fungus Hirsutella minnesotensis.</title>
        <authorList>
            <person name="Lai Y."/>
            <person name="Liu K."/>
            <person name="Zhang X."/>
            <person name="Zhang X."/>
            <person name="Li K."/>
            <person name="Wang N."/>
            <person name="Shu C."/>
            <person name="Wu Y."/>
            <person name="Wang C."/>
            <person name="Bushley K.E."/>
            <person name="Xiang M."/>
            <person name="Liu X."/>
        </authorList>
    </citation>
    <scope>NUCLEOTIDE SEQUENCE [LARGE SCALE GENOMIC DNA]</scope>
    <source>
        <strain evidence="2 3">3608</strain>
    </source>
</reference>
<feature type="region of interest" description="Disordered" evidence="1">
    <location>
        <begin position="294"/>
        <end position="366"/>
    </location>
</feature>
<organism evidence="2 3">
    <name type="scientific">Hirsutella minnesotensis 3608</name>
    <dbReference type="NCBI Taxonomy" id="1043627"/>
    <lineage>
        <taxon>Eukaryota</taxon>
        <taxon>Fungi</taxon>
        <taxon>Dikarya</taxon>
        <taxon>Ascomycota</taxon>
        <taxon>Pezizomycotina</taxon>
        <taxon>Sordariomycetes</taxon>
        <taxon>Hypocreomycetidae</taxon>
        <taxon>Hypocreales</taxon>
        <taxon>Ophiocordycipitaceae</taxon>
        <taxon>Hirsutella</taxon>
    </lineage>
</organism>
<feature type="compositionally biased region" description="Basic residues" evidence="1">
    <location>
        <begin position="345"/>
        <end position="363"/>
    </location>
</feature>
<evidence type="ECO:0000313" key="3">
    <source>
        <dbReference type="Proteomes" id="UP000054481"/>
    </source>
</evidence>
<sequence length="429" mass="47927">MSPVPTHRGAQDGVVSIVCIRCREEKPAEDFLTRRKSVGHTRSCLSCRNQRASHYSRSRSATQTLRDVAIRPPSPQRPASKRTDPVVRLSPAQNRSGTRPASSETLLGRHTARSFEESINQPRVVLGTPIPPSQGSARSFRTLAPTPLMQLTTEQAAPHSGLSAMRSSTSGIDYSYVAARFHKGGKNSQDDPSKARARTKLATIQRDHRSRRRAGEIVSLTPTISQLGVLQGSELAGEYARPDRLRTGGFQGGGMIPKEGDDRGQFSESDIDAEDYVNVLLSPARPRRYLEQLGIEPDSEPGEEDEDGDRNNDSVDRSPLRRWPPRPSARPRRGRRGPAPGTGGRPRRSRRETRSSRPPRRLRSPVIIPPEELAVFHAQDPVWNGDLDACALTDRDKATLREFWTKLDNDQMEYCSRCRECWFQMEIDL</sequence>
<feature type="compositionally biased region" description="Polar residues" evidence="1">
    <location>
        <begin position="91"/>
        <end position="105"/>
    </location>
</feature>
<feature type="compositionally biased region" description="Polar residues" evidence="1">
    <location>
        <begin position="43"/>
        <end position="65"/>
    </location>
</feature>